<dbReference type="AlphaFoldDB" id="X1S2X3"/>
<dbReference type="PROSITE" id="PS01162">
    <property type="entry name" value="QOR_ZETA_CRYSTAL"/>
    <property type="match status" value="1"/>
</dbReference>
<dbReference type="SUPFAM" id="SSF50129">
    <property type="entry name" value="GroES-like"/>
    <property type="match status" value="1"/>
</dbReference>
<feature type="domain" description="Alcohol dehydrogenase-like N-terminal" evidence="2">
    <location>
        <begin position="13"/>
        <end position="58"/>
    </location>
</feature>
<proteinExistence type="predicted"/>
<evidence type="ECO:0000256" key="1">
    <source>
        <dbReference type="ARBA" id="ARBA00023002"/>
    </source>
</evidence>
<feature type="non-terminal residue" evidence="3">
    <location>
        <position position="1"/>
    </location>
</feature>
<dbReference type="InterPro" id="IPR011032">
    <property type="entry name" value="GroES-like_sf"/>
</dbReference>
<dbReference type="SUPFAM" id="SSF51735">
    <property type="entry name" value="NAD(P)-binding Rossmann-fold domains"/>
    <property type="match status" value="1"/>
</dbReference>
<name>X1S2X3_9ZZZZ</name>
<dbReference type="PANTHER" id="PTHR11695">
    <property type="entry name" value="ALCOHOL DEHYDROGENASE RELATED"/>
    <property type="match status" value="1"/>
</dbReference>
<dbReference type="PANTHER" id="PTHR11695:SF294">
    <property type="entry name" value="RETICULON-4-INTERACTING PROTEIN 1, MITOCHONDRIAL"/>
    <property type="match status" value="1"/>
</dbReference>
<protein>
    <recommendedName>
        <fullName evidence="2">Alcohol dehydrogenase-like N-terminal domain-containing protein</fullName>
    </recommendedName>
</protein>
<dbReference type="Pfam" id="PF08240">
    <property type="entry name" value="ADH_N"/>
    <property type="match status" value="1"/>
</dbReference>
<organism evidence="3">
    <name type="scientific">marine sediment metagenome</name>
    <dbReference type="NCBI Taxonomy" id="412755"/>
    <lineage>
        <taxon>unclassified sequences</taxon>
        <taxon>metagenomes</taxon>
        <taxon>ecological metagenomes</taxon>
    </lineage>
</organism>
<dbReference type="Gene3D" id="3.90.180.10">
    <property type="entry name" value="Medium-chain alcohol dehydrogenases, catalytic domain"/>
    <property type="match status" value="1"/>
</dbReference>
<dbReference type="EMBL" id="BARW01010130">
    <property type="protein sequence ID" value="GAI73476.1"/>
    <property type="molecule type" value="Genomic_DNA"/>
</dbReference>
<dbReference type="InterPro" id="IPR036291">
    <property type="entry name" value="NAD(P)-bd_dom_sf"/>
</dbReference>
<comment type="caution">
    <text evidence="3">The sequence shown here is derived from an EMBL/GenBank/DDBJ whole genome shotgun (WGS) entry which is preliminary data.</text>
</comment>
<sequence>GFKNQNKKFLVWFAGEIEVVGKEVSDWKAGDQVYGYSPKGGACAEYLTVPASILAKKPANLSFQEAAAVPGGASPALLAFRDLAQPEEGQRVLIIGASGGIGTFGVQIAKLYGAEVTGVCGLIFGYFGFLN</sequence>
<keyword evidence="1" id="KW-0560">Oxidoreductase</keyword>
<dbReference type="GO" id="GO:0008270">
    <property type="term" value="F:zinc ion binding"/>
    <property type="evidence" value="ECO:0007669"/>
    <property type="project" value="InterPro"/>
</dbReference>
<evidence type="ECO:0000259" key="2">
    <source>
        <dbReference type="Pfam" id="PF08240"/>
    </source>
</evidence>
<dbReference type="Gene3D" id="3.40.50.720">
    <property type="entry name" value="NAD(P)-binding Rossmann-like Domain"/>
    <property type="match status" value="1"/>
</dbReference>
<dbReference type="InterPro" id="IPR002364">
    <property type="entry name" value="Quin_OxRdtase/zeta-crystal_CS"/>
</dbReference>
<dbReference type="GO" id="GO:0016491">
    <property type="term" value="F:oxidoreductase activity"/>
    <property type="evidence" value="ECO:0007669"/>
    <property type="project" value="UniProtKB-KW"/>
</dbReference>
<reference evidence="3" key="1">
    <citation type="journal article" date="2014" name="Front. Microbiol.">
        <title>High frequency of phylogenetically diverse reductive dehalogenase-homologous genes in deep subseafloor sedimentary metagenomes.</title>
        <authorList>
            <person name="Kawai M."/>
            <person name="Futagami T."/>
            <person name="Toyoda A."/>
            <person name="Takaki Y."/>
            <person name="Nishi S."/>
            <person name="Hori S."/>
            <person name="Arai W."/>
            <person name="Tsubouchi T."/>
            <person name="Morono Y."/>
            <person name="Uchiyama I."/>
            <person name="Ito T."/>
            <person name="Fujiyama A."/>
            <person name="Inagaki F."/>
            <person name="Takami H."/>
        </authorList>
    </citation>
    <scope>NUCLEOTIDE SEQUENCE</scope>
    <source>
        <strain evidence="3">Expedition CK06-06</strain>
    </source>
</reference>
<accession>X1S2X3</accession>
<evidence type="ECO:0000313" key="3">
    <source>
        <dbReference type="EMBL" id="GAI73476.1"/>
    </source>
</evidence>
<gene>
    <name evidence="3" type="ORF">S12H4_20084</name>
</gene>
<dbReference type="InterPro" id="IPR013154">
    <property type="entry name" value="ADH-like_N"/>
</dbReference>
<dbReference type="InterPro" id="IPR050700">
    <property type="entry name" value="YIM1/Zinc_Alcohol_DH_Fams"/>
</dbReference>